<proteinExistence type="predicted"/>
<keyword evidence="2" id="KW-1185">Reference proteome</keyword>
<sequence>MSKERRDEELVNMRTALACTRDMWIMKSFVHKMFHAVSDPTDLVEVITYLSQNSLGHVVMWDYIREAWRQTVDEYAHFSFFFRPPVNAILKILSKKYYTLNNIPPSEEIVALEQSSHATTESSIMQRSFQELFKRNEQNMLWSKTHLRSINKWLEEHVVDQNALM</sequence>
<dbReference type="AlphaFoldDB" id="A0A183AAW4"/>
<reference evidence="1 2" key="2">
    <citation type="submission" date="2018-11" db="EMBL/GenBank/DDBJ databases">
        <authorList>
            <consortium name="Pathogen Informatics"/>
        </authorList>
    </citation>
    <scope>NUCLEOTIDE SEQUENCE [LARGE SCALE GENOMIC DNA]</scope>
    <source>
        <strain evidence="1 2">Egypt</strain>
    </source>
</reference>
<name>A0A183AAW4_9TREM</name>
<dbReference type="Proteomes" id="UP000272942">
    <property type="component" value="Unassembled WGS sequence"/>
</dbReference>
<dbReference type="OrthoDB" id="6226506at2759"/>
<gene>
    <name evidence="1" type="ORF">ECPE_LOCUS4099</name>
</gene>
<evidence type="ECO:0000313" key="1">
    <source>
        <dbReference type="EMBL" id="VDP71619.1"/>
    </source>
</evidence>
<evidence type="ECO:0000313" key="3">
    <source>
        <dbReference type="WBParaSite" id="ECPE_0000410701-mRNA-1"/>
    </source>
</evidence>
<accession>A0A183AAW4</accession>
<dbReference type="Gene3D" id="1.25.50.20">
    <property type="match status" value="1"/>
</dbReference>
<protein>
    <submittedName>
        <fullName evidence="3">ERAP1_C domain-containing protein</fullName>
    </submittedName>
</protein>
<organism evidence="3">
    <name type="scientific">Echinostoma caproni</name>
    <dbReference type="NCBI Taxonomy" id="27848"/>
    <lineage>
        <taxon>Eukaryota</taxon>
        <taxon>Metazoa</taxon>
        <taxon>Spiralia</taxon>
        <taxon>Lophotrochozoa</taxon>
        <taxon>Platyhelminthes</taxon>
        <taxon>Trematoda</taxon>
        <taxon>Digenea</taxon>
        <taxon>Plagiorchiida</taxon>
        <taxon>Echinostomata</taxon>
        <taxon>Echinostomatoidea</taxon>
        <taxon>Echinostomatidae</taxon>
        <taxon>Echinostoma</taxon>
    </lineage>
</organism>
<dbReference type="EMBL" id="UZAN01040991">
    <property type="protein sequence ID" value="VDP71619.1"/>
    <property type="molecule type" value="Genomic_DNA"/>
</dbReference>
<reference evidence="3" key="1">
    <citation type="submission" date="2016-06" db="UniProtKB">
        <authorList>
            <consortium name="WormBaseParasite"/>
        </authorList>
    </citation>
    <scope>IDENTIFICATION</scope>
</reference>
<dbReference type="WBParaSite" id="ECPE_0000410701-mRNA-1">
    <property type="protein sequence ID" value="ECPE_0000410701-mRNA-1"/>
    <property type="gene ID" value="ECPE_0000410701"/>
</dbReference>
<evidence type="ECO:0000313" key="2">
    <source>
        <dbReference type="Proteomes" id="UP000272942"/>
    </source>
</evidence>